<dbReference type="InterPro" id="IPR047272">
    <property type="entry name" value="S49_SppA_C"/>
</dbReference>
<evidence type="ECO:0000256" key="8">
    <source>
        <dbReference type="ARBA" id="ARBA00022989"/>
    </source>
</evidence>
<evidence type="ECO:0000256" key="3">
    <source>
        <dbReference type="ARBA" id="ARBA00022475"/>
    </source>
</evidence>
<keyword evidence="7" id="KW-0720">Serine protease</keyword>
<evidence type="ECO:0000313" key="14">
    <source>
        <dbReference type="Proteomes" id="UP000004014"/>
    </source>
</evidence>
<evidence type="ECO:0000256" key="2">
    <source>
        <dbReference type="ARBA" id="ARBA00008683"/>
    </source>
</evidence>
<keyword evidence="5 10" id="KW-0812">Transmembrane</keyword>
<comment type="caution">
    <text evidence="13">The sequence shown here is derived from an EMBL/GenBank/DDBJ whole genome shotgun (WGS) entry which is preliminary data.</text>
</comment>
<dbReference type="GO" id="GO:0005886">
    <property type="term" value="C:plasma membrane"/>
    <property type="evidence" value="ECO:0007669"/>
    <property type="project" value="UniProtKB-SubCell"/>
</dbReference>
<dbReference type="NCBIfam" id="NF008745">
    <property type="entry name" value="PRK11778.1"/>
    <property type="match status" value="1"/>
</dbReference>
<evidence type="ECO:0000313" key="13">
    <source>
        <dbReference type="EMBL" id="EHC03592.1"/>
    </source>
</evidence>
<feature type="transmembrane region" description="Helical" evidence="10">
    <location>
        <begin position="6"/>
        <end position="29"/>
    </location>
</feature>
<evidence type="ECO:0000256" key="10">
    <source>
        <dbReference type="SAM" id="Phobius"/>
    </source>
</evidence>
<evidence type="ECO:0000256" key="1">
    <source>
        <dbReference type="ARBA" id="ARBA00004236"/>
    </source>
</evidence>
<keyword evidence="8 10" id="KW-1133">Transmembrane helix</keyword>
<dbReference type="Pfam" id="PF08496">
    <property type="entry name" value="Peptidase_S49_N"/>
    <property type="match status" value="1"/>
</dbReference>
<keyword evidence="9 10" id="KW-0472">Membrane</keyword>
<protein>
    <submittedName>
        <fullName evidence="13">Secreted protease</fullName>
    </submittedName>
</protein>
<keyword evidence="6" id="KW-0378">Hydrolase</keyword>
<proteinExistence type="inferred from homology"/>
<dbReference type="InterPro" id="IPR029045">
    <property type="entry name" value="ClpP/crotonase-like_dom_sf"/>
</dbReference>
<dbReference type="GO" id="GO:0004252">
    <property type="term" value="F:serine-type endopeptidase activity"/>
    <property type="evidence" value="ECO:0007669"/>
    <property type="project" value="InterPro"/>
</dbReference>
<accession>A0AA87F9G1</accession>
<dbReference type="InterPro" id="IPR002142">
    <property type="entry name" value="Peptidase_S49"/>
</dbReference>
<sequence>MWETILIEYGIFFLKIVTLLIAALLLLVLSTKMKSKQTDGQVTITDLSEKLLEQQEQFEKELLDKKAYKQLQEEREQENLDQETDKPIKRLFVLDFDGDIQAKEVDNLREEITAILTLASQGDEVLVRLESPGGLVYGYGLGASQLLRLKDKQLPLTISVDKVAASGGYLMAAVADRIVAAPFALVGSIGVVAEIPNIHRLLKKHEIDVDVMTAGKYKRTLTFMGENTAEGRDKFQEELNEVHHLFKDFVQENRPILDIEQVSTGETWYGTSAKKVHLVDEIATSDDLILNQIHERQVLLVKFEEKKSLINRIGVQVETSLSNLILKLVNKSSSIR</sequence>
<dbReference type="Proteomes" id="UP000004014">
    <property type="component" value="Unassembled WGS sequence"/>
</dbReference>
<evidence type="ECO:0000256" key="9">
    <source>
        <dbReference type="ARBA" id="ARBA00023136"/>
    </source>
</evidence>
<dbReference type="SUPFAM" id="SSF52096">
    <property type="entry name" value="ClpP/crotonase"/>
    <property type="match status" value="1"/>
</dbReference>
<dbReference type="CDD" id="cd07023">
    <property type="entry name" value="S49_Sppa_N_C"/>
    <property type="match status" value="1"/>
</dbReference>
<gene>
    <name evidence="13" type="ORF">SSUR61_0434</name>
</gene>
<comment type="similarity">
    <text evidence="2">Belongs to the peptidase S49 family.</text>
</comment>
<dbReference type="Gene3D" id="3.90.226.10">
    <property type="entry name" value="2-enoyl-CoA Hydratase, Chain A, domain 1"/>
    <property type="match status" value="1"/>
</dbReference>
<dbReference type="GO" id="GO:0006508">
    <property type="term" value="P:proteolysis"/>
    <property type="evidence" value="ECO:0007669"/>
    <property type="project" value="UniProtKB-KW"/>
</dbReference>
<comment type="subcellular location">
    <subcellularLocation>
        <location evidence="1">Cell membrane</location>
    </subcellularLocation>
</comment>
<dbReference type="InterPro" id="IPR013703">
    <property type="entry name" value="Peptidase_S49_N_proteobac"/>
</dbReference>
<reference evidence="13 14" key="1">
    <citation type="submission" date="2011-03" db="EMBL/GenBank/DDBJ databases">
        <title>Deep-sequencing identification of multiple resistance mechanism for the high antibiotic-resistance strain Streptococcus suis R61.</title>
        <authorList>
            <person name="Hu P."/>
            <person name="Yang M."/>
            <person name="Jin M."/>
            <person name="Xiao J."/>
        </authorList>
    </citation>
    <scope>NUCLEOTIDE SEQUENCE [LARGE SCALE GENOMIC DNA]</scope>
    <source>
        <strain evidence="13 14">R61</strain>
    </source>
</reference>
<evidence type="ECO:0000256" key="6">
    <source>
        <dbReference type="ARBA" id="ARBA00022801"/>
    </source>
</evidence>
<evidence type="ECO:0000256" key="7">
    <source>
        <dbReference type="ARBA" id="ARBA00022825"/>
    </source>
</evidence>
<keyword evidence="3" id="KW-1003">Cell membrane</keyword>
<name>A0AA87F9G1_STRSU</name>
<feature type="domain" description="Peptidase S49" evidence="11">
    <location>
        <begin position="149"/>
        <end position="291"/>
    </location>
</feature>
<evidence type="ECO:0000256" key="4">
    <source>
        <dbReference type="ARBA" id="ARBA00022670"/>
    </source>
</evidence>
<evidence type="ECO:0000259" key="12">
    <source>
        <dbReference type="Pfam" id="PF08496"/>
    </source>
</evidence>
<dbReference type="EMBL" id="AEYY01000010">
    <property type="protein sequence ID" value="EHC03592.1"/>
    <property type="molecule type" value="Genomic_DNA"/>
</dbReference>
<dbReference type="Pfam" id="PF01343">
    <property type="entry name" value="Peptidase_S49"/>
    <property type="match status" value="1"/>
</dbReference>
<dbReference type="PANTHER" id="PTHR42987:SF4">
    <property type="entry name" value="PROTEASE SOHB-RELATED"/>
    <property type="match status" value="1"/>
</dbReference>
<evidence type="ECO:0000259" key="11">
    <source>
        <dbReference type="Pfam" id="PF01343"/>
    </source>
</evidence>
<dbReference type="AlphaFoldDB" id="A0AA87F9G1"/>
<organism evidence="13 14">
    <name type="scientific">Streptococcus suis R61</name>
    <dbReference type="NCBI Taxonomy" id="996306"/>
    <lineage>
        <taxon>Bacteria</taxon>
        <taxon>Bacillati</taxon>
        <taxon>Bacillota</taxon>
        <taxon>Bacilli</taxon>
        <taxon>Lactobacillales</taxon>
        <taxon>Streptococcaceae</taxon>
        <taxon>Streptococcus</taxon>
    </lineage>
</organism>
<evidence type="ECO:0000256" key="5">
    <source>
        <dbReference type="ARBA" id="ARBA00022692"/>
    </source>
</evidence>
<dbReference type="Gene3D" id="6.20.330.10">
    <property type="match status" value="1"/>
</dbReference>
<dbReference type="RefSeq" id="WP_002940103.1">
    <property type="nucleotide sequence ID" value="NZ_AEYY01000010.1"/>
</dbReference>
<dbReference type="PANTHER" id="PTHR42987">
    <property type="entry name" value="PEPTIDASE S49"/>
    <property type="match status" value="1"/>
</dbReference>
<feature type="domain" description="Peptidase S49 N-terminal proteobacteria" evidence="12">
    <location>
        <begin position="5"/>
        <end position="146"/>
    </location>
</feature>
<keyword evidence="4 13" id="KW-0645">Protease</keyword>